<dbReference type="Proteomes" id="UP000010816">
    <property type="component" value="Chromosome"/>
</dbReference>
<dbReference type="InterPro" id="IPR051395">
    <property type="entry name" value="Cytochrome_c_Peroxidase/MauG"/>
</dbReference>
<dbReference type="Pfam" id="PF06537">
    <property type="entry name" value="DHOR"/>
    <property type="match status" value="2"/>
</dbReference>
<dbReference type="EMBL" id="CP003051">
    <property type="protein sequence ID" value="AGA89501.1"/>
    <property type="molecule type" value="Genomic_DNA"/>
</dbReference>
<dbReference type="InterPro" id="IPR010538">
    <property type="entry name" value="DHOR"/>
</dbReference>
<dbReference type="GO" id="GO:0046872">
    <property type="term" value="F:metal ion binding"/>
    <property type="evidence" value="ECO:0007669"/>
    <property type="project" value="UniProtKB-KW"/>
</dbReference>
<evidence type="ECO:0000259" key="5">
    <source>
        <dbReference type="PROSITE" id="PS51007"/>
    </source>
</evidence>
<evidence type="ECO:0000256" key="1">
    <source>
        <dbReference type="ARBA" id="ARBA00022617"/>
    </source>
</evidence>
<evidence type="ECO:0000256" key="2">
    <source>
        <dbReference type="ARBA" id="ARBA00022723"/>
    </source>
</evidence>
<sequence>MSDLSRATVRPATRPRRAAALAAVLLTGMTITALAHKPLGSPPILSEEYYAGGRQGTVFSVTSRAMELPSPAIVADPRLSALFTEGEAIFDADFVTDPDAPFGGLGPIYNNNSCMNCHPNYGRARRVEKWTTQFGNGYTALVHTPDGKLVDGYLFMLQTMTVPPYVPLAKDVEITWNRFVDQYGNEYPDGTPYNQGKPTEGTLVYPTADLVEPLLPLPEDYRVSLEATIGLYGTGLLDAIPEEDIVAEYERQQRSGGAIKGQLGKRRIESHDGREHIGKYAWHNTRATLQNGPGFNGIWNVFNRNRADRPTLFASAQWIDKQAELGLDVSALKGPQPIEMTKEEVDALMVWHRGLGVPAARNLDKPQVQRGRTLFYKSGCAECHKPSWVTGPDEYIPAYAGQKIWPYTDMLMHDMGEENRGLVLTYRTPPLWARGLMHTTVDHTDMFHDLRARDFEEAILWHFGESVASRELFRHLPAADRAALIEFLKSI</sequence>
<gene>
    <name evidence="6" type="ORF">Thimo_0661</name>
</gene>
<dbReference type="SUPFAM" id="SSF46626">
    <property type="entry name" value="Cytochrome c"/>
    <property type="match status" value="1"/>
</dbReference>
<dbReference type="PANTHER" id="PTHR30600:SF4">
    <property type="entry name" value="CYTOCHROME C DOMAIN-CONTAINING PROTEIN"/>
    <property type="match status" value="1"/>
</dbReference>
<evidence type="ECO:0000256" key="4">
    <source>
        <dbReference type="PROSITE-ProRule" id="PRU00433"/>
    </source>
</evidence>
<evidence type="ECO:0000313" key="7">
    <source>
        <dbReference type="Proteomes" id="UP000010816"/>
    </source>
</evidence>
<keyword evidence="2 4" id="KW-0479">Metal-binding</keyword>
<feature type="domain" description="Cytochrome c" evidence="5">
    <location>
        <begin position="366"/>
        <end position="491"/>
    </location>
</feature>
<keyword evidence="7" id="KW-1185">Reference proteome</keyword>
<dbReference type="InterPro" id="IPR036909">
    <property type="entry name" value="Cyt_c-like_dom_sf"/>
</dbReference>
<dbReference type="PROSITE" id="PS51007">
    <property type="entry name" value="CYTC"/>
    <property type="match status" value="1"/>
</dbReference>
<evidence type="ECO:0000256" key="3">
    <source>
        <dbReference type="ARBA" id="ARBA00023004"/>
    </source>
</evidence>
<keyword evidence="1 4" id="KW-0349">Heme</keyword>
<proteinExistence type="predicted"/>
<dbReference type="HOGENOM" id="CLU_033900_1_0_6"/>
<evidence type="ECO:0000313" key="6">
    <source>
        <dbReference type="EMBL" id="AGA89501.1"/>
    </source>
</evidence>
<protein>
    <submittedName>
        <fullName evidence="6">Putative thiol oxidoreductase</fullName>
    </submittedName>
</protein>
<dbReference type="STRING" id="765912.Thimo_0661"/>
<organism evidence="6 7">
    <name type="scientific">Thioflavicoccus mobilis 8321</name>
    <dbReference type="NCBI Taxonomy" id="765912"/>
    <lineage>
        <taxon>Bacteria</taxon>
        <taxon>Pseudomonadati</taxon>
        <taxon>Pseudomonadota</taxon>
        <taxon>Gammaproteobacteria</taxon>
        <taxon>Chromatiales</taxon>
        <taxon>Chromatiaceae</taxon>
        <taxon>Thioflavicoccus</taxon>
    </lineage>
</organism>
<dbReference type="GO" id="GO:0004130">
    <property type="term" value="F:cytochrome-c peroxidase activity"/>
    <property type="evidence" value="ECO:0007669"/>
    <property type="project" value="TreeGrafter"/>
</dbReference>
<dbReference type="AlphaFoldDB" id="L0GU62"/>
<keyword evidence="3 4" id="KW-0408">Iron</keyword>
<dbReference type="PATRIC" id="fig|765912.4.peg.647"/>
<dbReference type="GO" id="GO:0009055">
    <property type="term" value="F:electron transfer activity"/>
    <property type="evidence" value="ECO:0007669"/>
    <property type="project" value="InterPro"/>
</dbReference>
<dbReference type="PANTHER" id="PTHR30600">
    <property type="entry name" value="CYTOCHROME C PEROXIDASE-RELATED"/>
    <property type="match status" value="1"/>
</dbReference>
<dbReference type="RefSeq" id="WP_015279648.1">
    <property type="nucleotide sequence ID" value="NC_019940.1"/>
</dbReference>
<reference evidence="6 7" key="1">
    <citation type="submission" date="2011-09" db="EMBL/GenBank/DDBJ databases">
        <title>Complete sequence of chromosome of Thioflavicoccus mobilis 8321.</title>
        <authorList>
            <consortium name="US DOE Joint Genome Institute"/>
            <person name="Lucas S."/>
            <person name="Han J."/>
            <person name="Lapidus A."/>
            <person name="Cheng J.-F."/>
            <person name="Goodwin L."/>
            <person name="Pitluck S."/>
            <person name="Peters L."/>
            <person name="Ovchinnikova G."/>
            <person name="Lu M."/>
            <person name="Detter J.C."/>
            <person name="Han C."/>
            <person name="Tapia R."/>
            <person name="Land M."/>
            <person name="Hauser L."/>
            <person name="Kyrpides N."/>
            <person name="Ivanova N."/>
            <person name="Pagani I."/>
            <person name="Vogl K."/>
            <person name="Liu Z."/>
            <person name="Imhoff J."/>
            <person name="Thiel V."/>
            <person name="Frigaard N.-U."/>
            <person name="Bryant D."/>
            <person name="Woyke T."/>
        </authorList>
    </citation>
    <scope>NUCLEOTIDE SEQUENCE [LARGE SCALE GENOMIC DNA]</scope>
    <source>
        <strain evidence="6 7">8321</strain>
    </source>
</reference>
<dbReference type="Gene3D" id="1.10.760.10">
    <property type="entry name" value="Cytochrome c-like domain"/>
    <property type="match status" value="1"/>
</dbReference>
<dbReference type="eggNOG" id="COG3488">
    <property type="taxonomic scope" value="Bacteria"/>
</dbReference>
<dbReference type="InterPro" id="IPR009056">
    <property type="entry name" value="Cyt_c-like_dom"/>
</dbReference>
<dbReference type="KEGG" id="tmb:Thimo_0661"/>
<name>L0GU62_9GAMM</name>
<dbReference type="GO" id="GO:0020037">
    <property type="term" value="F:heme binding"/>
    <property type="evidence" value="ECO:0007669"/>
    <property type="project" value="InterPro"/>
</dbReference>
<accession>L0GU62</accession>